<evidence type="ECO:0000313" key="1">
    <source>
        <dbReference type="EMBL" id="MQA18524.1"/>
    </source>
</evidence>
<name>A0A843S8P6_9BURK</name>
<evidence type="ECO:0008006" key="3">
    <source>
        <dbReference type="Google" id="ProtNLM"/>
    </source>
</evidence>
<accession>A0A843S8P6</accession>
<reference evidence="1 2" key="1">
    <citation type="submission" date="2019-10" db="EMBL/GenBank/DDBJ databases">
        <title>Two novel species isolated from a subtropical stream in China.</title>
        <authorList>
            <person name="Lu H."/>
        </authorList>
    </citation>
    <scope>NUCLEOTIDE SEQUENCE [LARGE SCALE GENOMIC DNA]</scope>
    <source>
        <strain evidence="1 2">FT103W</strain>
    </source>
</reference>
<keyword evidence="2" id="KW-1185">Reference proteome</keyword>
<comment type="caution">
    <text evidence="1">The sequence shown here is derived from an EMBL/GenBank/DDBJ whole genome shotgun (WGS) entry which is preliminary data.</text>
</comment>
<dbReference type="EMBL" id="WHUF01000001">
    <property type="protein sequence ID" value="MQA18524.1"/>
    <property type="molecule type" value="Genomic_DNA"/>
</dbReference>
<proteinExistence type="predicted"/>
<evidence type="ECO:0000313" key="2">
    <source>
        <dbReference type="Proteomes" id="UP000444318"/>
    </source>
</evidence>
<organism evidence="1 2">
    <name type="scientific">Rugamonas rivuli</name>
    <dbReference type="NCBI Taxonomy" id="2743358"/>
    <lineage>
        <taxon>Bacteria</taxon>
        <taxon>Pseudomonadati</taxon>
        <taxon>Pseudomonadota</taxon>
        <taxon>Betaproteobacteria</taxon>
        <taxon>Burkholderiales</taxon>
        <taxon>Oxalobacteraceae</taxon>
        <taxon>Telluria group</taxon>
        <taxon>Rugamonas</taxon>
    </lineage>
</organism>
<gene>
    <name evidence="1" type="ORF">GEV01_03235</name>
</gene>
<sequence>MRPFIRFLLWILITALPLQGVAVALIPCHTVTTQTEARSEHCAPDKPEPASGAHGKCSHCASCVGASAPPGVPAIVLPAAFFGAAFIAPEPAMTAYIPATLERPPRLS</sequence>
<dbReference type="Proteomes" id="UP000444318">
    <property type="component" value="Unassembled WGS sequence"/>
</dbReference>
<dbReference type="AlphaFoldDB" id="A0A843S8P6"/>
<protein>
    <recommendedName>
        <fullName evidence="3">DUF2946 domain-containing protein</fullName>
    </recommendedName>
</protein>